<evidence type="ECO:0000256" key="1">
    <source>
        <dbReference type="SAM" id="Phobius"/>
    </source>
</evidence>
<dbReference type="GeneID" id="5885717"/>
<proteinExistence type="predicted"/>
<dbReference type="AlphaFoldDB" id="B0ER22"/>
<reference evidence="4" key="1">
    <citation type="submission" date="2007-12" db="EMBL/GenBank/DDBJ databases">
        <title>Annotation of Entamoeba dispar SAW760.</title>
        <authorList>
            <person name="Lorenzi H."/>
            <person name="Inman J."/>
            <person name="Schobel S."/>
            <person name="Amedeo P."/>
            <person name="Caler E."/>
        </authorList>
    </citation>
    <scope>NUCLEOTIDE SEQUENCE [LARGE SCALE GENOMIC DNA]</scope>
    <source>
        <strain evidence="4">ATCC PRA-260 / SAW760</strain>
    </source>
</reference>
<keyword evidence="1" id="KW-0472">Membrane</keyword>
<dbReference type="EMBL" id="DS550441">
    <property type="protein sequence ID" value="EDR23031.1"/>
    <property type="molecule type" value="Genomic_DNA"/>
</dbReference>
<keyword evidence="1" id="KW-0812">Transmembrane</keyword>
<accession>B0ER22</accession>
<keyword evidence="4" id="KW-1185">Reference proteome</keyword>
<dbReference type="OMA" id="CETSYSI"/>
<evidence type="ECO:0000256" key="2">
    <source>
        <dbReference type="SAM" id="SignalP"/>
    </source>
</evidence>
<evidence type="ECO:0000313" key="4">
    <source>
        <dbReference type="Proteomes" id="UP000008076"/>
    </source>
</evidence>
<feature type="transmembrane region" description="Helical" evidence="1">
    <location>
        <begin position="830"/>
        <end position="857"/>
    </location>
</feature>
<evidence type="ECO:0000313" key="3">
    <source>
        <dbReference type="EMBL" id="EDR23031.1"/>
    </source>
</evidence>
<feature type="chain" id="PRO_5002747923" evidence="2">
    <location>
        <begin position="19"/>
        <end position="871"/>
    </location>
</feature>
<keyword evidence="1" id="KW-1133">Transmembrane helix</keyword>
<name>B0ER22_ENTDS</name>
<dbReference type="OrthoDB" id="10551623at2759"/>
<dbReference type="KEGG" id="edi:EDI_123960"/>
<sequence>MLLFVLFITAYAITCNQAIDAGNIDENSYTNIIQLDSTTTNSTFGCSSNNIFKQPAYQIKFTATKAVSLTTCFKETTLNSRLILTRSCQSGTNLDCPNAKELSNPRCSGQHNDLLLEPEEGVTYYLIIAGTSAQEQGSVKISIESTSTIDNSKCSLPQQINIPTTIRGVFDANNHNYNSYQKRRGFWYKFVATKESVYINACNKFTTIESEIFLFNQSQIKEENNCQDSSYFAFDNHGCGFQAKLSYHNLTIGETYFMFICSWKDGNEYVQNGNYEVTISDTPAAQTCETSYSITNIPVSLSFKVTGIEVSNSLCENSEKGRGIYLNVRGDGKRYAMHTCASNSVFSSSDRIDTFIELFKGDCSSCVTQETNNCGNDGLIAQSNAKITDYTEVRFKMMEMKEKENYKCSNSTEIDLRRLGNFYSQIVDASEIPESESGCDETLRKKQGTWYSIKSIAGHTKVIAGVIPNNPNEYAGLLEIRNSCSVSDVCEQHSGIASFVMKKEDSLLKLFATAQRTGGQGEPYGVFMFFAAYIDMEQGTSIENAIEITLPFTEVRVLGLHKIPSLCYGLDNVAGVYYKFKGQPFVEYTLNSCGDETTQLTTVEMDGHPTSWNGCYEVSQTVACGMGGTQVKVLLNTRYKDDTAIASMWIPPSTGNKGIARFNIFESQSSAPNERCDKAEEIKLPATRYFYNEINSKSRSTCTNPAVDGLLGNWFVITAPENKTLLVFTDDVSAMKTRIEIYESCKMVTSDSVGQNCLSSETVESNPRGVRGTTVIYPMKKGETVYIFVGGMSSSDVGVGRVDFEFIEDYSPNDSTNDTSEEDNGLSGGAIFGILIAVIILLVILIITIGLIIFLIIKKKKTSTQSSYGGI</sequence>
<dbReference type="Proteomes" id="UP000008076">
    <property type="component" value="Unassembled WGS sequence"/>
</dbReference>
<dbReference type="VEuPathDB" id="AmoebaDB:EDI_123960"/>
<keyword evidence="2" id="KW-0732">Signal</keyword>
<gene>
    <name evidence="3" type="ORF">EDI_123960</name>
</gene>
<organism evidence="4">
    <name type="scientific">Entamoeba dispar (strain ATCC PRA-260 / SAW760)</name>
    <dbReference type="NCBI Taxonomy" id="370354"/>
    <lineage>
        <taxon>Eukaryota</taxon>
        <taxon>Amoebozoa</taxon>
        <taxon>Evosea</taxon>
        <taxon>Archamoebae</taxon>
        <taxon>Mastigamoebida</taxon>
        <taxon>Entamoebidae</taxon>
        <taxon>Entamoeba</taxon>
    </lineage>
</organism>
<protein>
    <submittedName>
        <fullName evidence="3">Uncharacterized protein</fullName>
    </submittedName>
</protein>
<dbReference type="RefSeq" id="XP_001740552.1">
    <property type="nucleotide sequence ID" value="XM_001740500.1"/>
</dbReference>
<feature type="signal peptide" evidence="2">
    <location>
        <begin position="1"/>
        <end position="18"/>
    </location>
</feature>